<dbReference type="OrthoDB" id="1747078at2759"/>
<reference evidence="6 7" key="1">
    <citation type="journal article" date="2017" name="Mol. Plant">
        <title>The Genome of Medicinal Plant Macleaya cordata Provides New Insights into Benzylisoquinoline Alkaloids Metabolism.</title>
        <authorList>
            <person name="Liu X."/>
            <person name="Liu Y."/>
            <person name="Huang P."/>
            <person name="Ma Y."/>
            <person name="Qing Z."/>
            <person name="Tang Q."/>
            <person name="Cao H."/>
            <person name="Cheng P."/>
            <person name="Zheng Y."/>
            <person name="Yuan Z."/>
            <person name="Zhou Y."/>
            <person name="Liu J."/>
            <person name="Tang Z."/>
            <person name="Zhuo Y."/>
            <person name="Zhang Y."/>
            <person name="Yu L."/>
            <person name="Huang J."/>
            <person name="Yang P."/>
            <person name="Peng Q."/>
            <person name="Zhang J."/>
            <person name="Jiang W."/>
            <person name="Zhang Z."/>
            <person name="Lin K."/>
            <person name="Ro D.K."/>
            <person name="Chen X."/>
            <person name="Xiong X."/>
            <person name="Shang Y."/>
            <person name="Huang S."/>
            <person name="Zeng J."/>
        </authorList>
    </citation>
    <scope>NUCLEOTIDE SEQUENCE [LARGE SCALE GENOMIC DNA]</scope>
    <source>
        <strain evidence="7">cv. BLH2017</strain>
        <tissue evidence="6">Root</tissue>
    </source>
</reference>
<feature type="compositionally biased region" description="Basic and acidic residues" evidence="4">
    <location>
        <begin position="17"/>
        <end position="35"/>
    </location>
</feature>
<dbReference type="Gene3D" id="1.20.5.190">
    <property type="match status" value="1"/>
</dbReference>
<dbReference type="PANTHER" id="PTHR32295:SF154">
    <property type="entry name" value="PROTEIN IQ-DOMAIN 32"/>
    <property type="match status" value="1"/>
</dbReference>
<gene>
    <name evidence="6" type="ORF">BVC80_1805g63</name>
</gene>
<name>A0A200QQV6_MACCD</name>
<dbReference type="InterPro" id="IPR025064">
    <property type="entry name" value="DUF4005"/>
</dbReference>
<dbReference type="OMA" id="NDANSEP"/>
<proteinExistence type="inferred from homology"/>
<feature type="compositionally biased region" description="Polar residues" evidence="4">
    <location>
        <begin position="793"/>
        <end position="806"/>
    </location>
</feature>
<dbReference type="InterPro" id="IPR000048">
    <property type="entry name" value="IQ_motif_EF-hand-BS"/>
</dbReference>
<dbReference type="InParanoid" id="A0A200QQV6"/>
<evidence type="ECO:0000256" key="4">
    <source>
        <dbReference type="SAM" id="MobiDB-lite"/>
    </source>
</evidence>
<accession>A0A200QQV6</accession>
<evidence type="ECO:0000256" key="3">
    <source>
        <dbReference type="ARBA" id="ARBA00024378"/>
    </source>
</evidence>
<dbReference type="Proteomes" id="UP000195402">
    <property type="component" value="Unassembled WGS sequence"/>
</dbReference>
<feature type="region of interest" description="Disordered" evidence="4">
    <location>
        <begin position="17"/>
        <end position="42"/>
    </location>
</feature>
<feature type="compositionally biased region" description="Polar residues" evidence="4">
    <location>
        <begin position="699"/>
        <end position="709"/>
    </location>
</feature>
<dbReference type="STRING" id="56857.A0A200QQV6"/>
<dbReference type="Pfam" id="PF13178">
    <property type="entry name" value="DUF4005"/>
    <property type="match status" value="1"/>
</dbReference>
<evidence type="ECO:0000256" key="1">
    <source>
        <dbReference type="ARBA" id="ARBA00022860"/>
    </source>
</evidence>
<sequence>MVTACLKIIACGSDSANKDDELERIESKGSTDKRGWSFRKRSTSHRGLSNNIIPDIQSTGNKEYTEPTNFDFHAQSKPAVPGKISALQWPDEVSTPLSTEVSKPAAVPEKISVLQLPDEVTPLSTEVSKLVVPEKISALELPEDATPLSSEVNSNTPDPLIAEENAIKIDPIVSTENSSTIDSPTTLENVIKVDLNLEEPVAIVLQSAIRGYLAKRSFLKLKNVVKLQAAVRGLLVRRQAVGTLLCVQAIVKMQALVRARRAQSLEGSVIEEQLDEKQEKSYQGSLIKVNPETKAKTNYSSTQILLRNGFARQLLESTPKKKQIRIKCDPSRPDSSWKWFDRWTTVSSSKFTQPQKPEFSSGYEEQGERIDSTASEVGTEIPAEVISESADLRSNIQETTMPIDVEENLTTYHADDFYFQVSHPTSSSVRRENTEQTQLEDDSLSKEHETSSKIDKNQTEMQFDDASQTMADSDCEQLEPSVRSVASEQPDNEDKKMFGSRKASNPAFIAAKSKFEDLSLRTISGRSLNQDSGLEMKLDSPSFPANAVARTKEHSLTENSISYDPRVYVWGSECGTELSISSTLDSPDRFEIGVGVGDFDNEIKVAEKVDGNLNEDTDIASNLGNLDVDAKNDFISQPISPYPDSCVLPGKVEDGNRESVDSAVAVETPIEDQKPERTASDVQTRLDATKDHEAHCSSLDGSPGNNITATEPHGTPSSKVSVKKPKKKKQDKNGSPQTRKSQSAGKKSPSNANPDSGARSSTEQLPKDPKNGKKRSSFGSARLDHVELEPRDSSSNSLPSYMQATESARAKAHVNNSPRSRSDVQDKDIYIKKRHSLPANGKQGSPRVQPSTSERQQGANGNHTRSPCWVRSGDHLKSAKIELQDRC</sequence>
<comment type="similarity">
    <text evidence="2">Belongs to the IQD family.</text>
</comment>
<keyword evidence="1" id="KW-0112">Calmodulin-binding</keyword>
<evidence type="ECO:0000313" key="6">
    <source>
        <dbReference type="EMBL" id="OVA12856.1"/>
    </source>
</evidence>
<feature type="compositionally biased region" description="Polar residues" evidence="4">
    <location>
        <begin position="459"/>
        <end position="471"/>
    </location>
</feature>
<dbReference type="FunCoup" id="A0A200QQV6">
    <property type="interactions" value="2357"/>
</dbReference>
<dbReference type="Pfam" id="PF00612">
    <property type="entry name" value="IQ"/>
    <property type="match status" value="2"/>
</dbReference>
<comment type="subunit">
    <text evidence="3">Binds to multiple calmodulin (CaM) in the presence of Ca(2+) and CaM-like proteins.</text>
</comment>
<dbReference type="PROSITE" id="PS50096">
    <property type="entry name" value="IQ"/>
    <property type="match status" value="2"/>
</dbReference>
<feature type="region of interest" description="Disordered" evidence="4">
    <location>
        <begin position="423"/>
        <end position="501"/>
    </location>
</feature>
<feature type="compositionally biased region" description="Basic and acidic residues" evidence="4">
    <location>
        <begin position="651"/>
        <end position="660"/>
    </location>
</feature>
<feature type="compositionally biased region" description="Basic and acidic residues" evidence="4">
    <location>
        <begin position="782"/>
        <end position="792"/>
    </location>
</feature>
<feature type="compositionally biased region" description="Polar residues" evidence="4">
    <location>
        <begin position="733"/>
        <end position="764"/>
    </location>
</feature>
<feature type="domain" description="DUF4005" evidence="5">
    <location>
        <begin position="736"/>
        <end position="857"/>
    </location>
</feature>
<feature type="compositionally biased region" description="Basic residues" evidence="4">
    <location>
        <begin position="721"/>
        <end position="730"/>
    </location>
</feature>
<keyword evidence="7" id="KW-1185">Reference proteome</keyword>
<evidence type="ECO:0000259" key="5">
    <source>
        <dbReference type="Pfam" id="PF13178"/>
    </source>
</evidence>
<dbReference type="GO" id="GO:0005516">
    <property type="term" value="F:calmodulin binding"/>
    <property type="evidence" value="ECO:0007669"/>
    <property type="project" value="UniProtKB-KW"/>
</dbReference>
<protein>
    <submittedName>
        <fullName evidence="6">IQ motif</fullName>
    </submittedName>
</protein>
<feature type="compositionally biased region" description="Basic and acidic residues" evidence="4">
    <location>
        <begin position="820"/>
        <end position="831"/>
    </location>
</feature>
<dbReference type="EMBL" id="MVGT01001340">
    <property type="protein sequence ID" value="OVA12856.1"/>
    <property type="molecule type" value="Genomic_DNA"/>
</dbReference>
<feature type="region of interest" description="Disordered" evidence="4">
    <location>
        <begin position="639"/>
        <end position="875"/>
    </location>
</feature>
<dbReference type="SMART" id="SM00015">
    <property type="entry name" value="IQ"/>
    <property type="match status" value="2"/>
</dbReference>
<feature type="compositionally biased region" description="Polar residues" evidence="4">
    <location>
        <begin position="842"/>
        <end position="865"/>
    </location>
</feature>
<comment type="caution">
    <text evidence="6">The sequence shown here is derived from an EMBL/GenBank/DDBJ whole genome shotgun (WGS) entry which is preliminary data.</text>
</comment>
<evidence type="ECO:0000256" key="2">
    <source>
        <dbReference type="ARBA" id="ARBA00024341"/>
    </source>
</evidence>
<feature type="compositionally biased region" description="Basic and acidic residues" evidence="4">
    <location>
        <begin position="443"/>
        <end position="458"/>
    </location>
</feature>
<dbReference type="PANTHER" id="PTHR32295">
    <property type="entry name" value="IQ-DOMAIN 5-RELATED"/>
    <property type="match status" value="1"/>
</dbReference>
<evidence type="ECO:0000313" key="7">
    <source>
        <dbReference type="Proteomes" id="UP000195402"/>
    </source>
</evidence>
<organism evidence="6 7">
    <name type="scientific">Macleaya cordata</name>
    <name type="common">Five-seeded plume-poppy</name>
    <name type="synonym">Bocconia cordata</name>
    <dbReference type="NCBI Taxonomy" id="56857"/>
    <lineage>
        <taxon>Eukaryota</taxon>
        <taxon>Viridiplantae</taxon>
        <taxon>Streptophyta</taxon>
        <taxon>Embryophyta</taxon>
        <taxon>Tracheophyta</taxon>
        <taxon>Spermatophyta</taxon>
        <taxon>Magnoliopsida</taxon>
        <taxon>Ranunculales</taxon>
        <taxon>Papaveraceae</taxon>
        <taxon>Papaveroideae</taxon>
        <taxon>Macleaya</taxon>
    </lineage>
</organism>
<dbReference type="AlphaFoldDB" id="A0A200QQV6"/>